<organism evidence="2 3">
    <name type="scientific">Bacillus thermotolerans</name>
    <name type="common">Quasibacillus thermotolerans</name>
    <dbReference type="NCBI Taxonomy" id="1221996"/>
    <lineage>
        <taxon>Bacteria</taxon>
        <taxon>Bacillati</taxon>
        <taxon>Bacillota</taxon>
        <taxon>Bacilli</taxon>
        <taxon>Bacillales</taxon>
        <taxon>Bacillaceae</taxon>
        <taxon>Bacillus</taxon>
    </lineage>
</organism>
<proteinExistence type="predicted"/>
<reference evidence="2" key="1">
    <citation type="submission" date="2015-02" db="EMBL/GenBank/DDBJ databases">
        <title>Genome Assembly of Bacillaceae bacterium MTCC 8252.</title>
        <authorList>
            <person name="Verma A."/>
            <person name="Khatri I."/>
            <person name="Mual P."/>
            <person name="Subramanian S."/>
            <person name="Krishnamurthi S."/>
        </authorList>
    </citation>
    <scope>NUCLEOTIDE SEQUENCE [LARGE SCALE GENOMIC DNA]</scope>
    <source>
        <strain evidence="2">MTCC 8252</strain>
    </source>
</reference>
<protein>
    <submittedName>
        <fullName evidence="2">Uncharacterized protein</fullName>
    </submittedName>
</protein>
<name>A0A0F5I117_BACTR</name>
<evidence type="ECO:0000313" key="2">
    <source>
        <dbReference type="EMBL" id="KKB42655.1"/>
    </source>
</evidence>
<accession>A0A0F5IBG6</accession>
<keyword evidence="1" id="KW-0472">Membrane</keyword>
<dbReference type="AlphaFoldDB" id="A0A0F5I117"/>
<gene>
    <name evidence="2" type="ORF">QY95_04072</name>
</gene>
<keyword evidence="3" id="KW-1185">Reference proteome</keyword>
<evidence type="ECO:0000313" key="3">
    <source>
        <dbReference type="Proteomes" id="UP000031563"/>
    </source>
</evidence>
<comment type="caution">
    <text evidence="2">The sequence shown here is derived from an EMBL/GenBank/DDBJ whole genome shotgun (WGS) entry which is preliminary data.</text>
</comment>
<feature type="transmembrane region" description="Helical" evidence="1">
    <location>
        <begin position="48"/>
        <end position="65"/>
    </location>
</feature>
<dbReference type="EMBL" id="JWIR02000009">
    <property type="protein sequence ID" value="KKB42655.1"/>
    <property type="molecule type" value="Genomic_DNA"/>
</dbReference>
<dbReference type="Proteomes" id="UP000031563">
    <property type="component" value="Unassembled WGS sequence"/>
</dbReference>
<evidence type="ECO:0000256" key="1">
    <source>
        <dbReference type="SAM" id="Phobius"/>
    </source>
</evidence>
<accession>A0A0F5I117</accession>
<keyword evidence="1" id="KW-0812">Transmembrane</keyword>
<keyword evidence="1" id="KW-1133">Transmembrane helix</keyword>
<sequence>MLVVIISVIGLIYTTKVVKQEAQAKEGMDEPISDNVQAHPYAKNPVFWAYILAGAVTILLILYLASTWW</sequence>